<dbReference type="InterPro" id="IPR038619">
    <property type="entry name" value="MraZ_sf"/>
</dbReference>
<comment type="similarity">
    <text evidence="7">Belongs to the MraZ family.</text>
</comment>
<evidence type="ECO:0000256" key="7">
    <source>
        <dbReference type="HAMAP-Rule" id="MF_01008"/>
    </source>
</evidence>
<dbReference type="InterPro" id="IPR020603">
    <property type="entry name" value="MraZ_dom"/>
</dbReference>
<dbReference type="EMBL" id="JAAEJV010000041">
    <property type="protein sequence ID" value="MBF5059795.1"/>
    <property type="molecule type" value="Genomic_DNA"/>
</dbReference>
<dbReference type="PROSITE" id="PS51740">
    <property type="entry name" value="SPOVT_ABRB"/>
    <property type="match status" value="1"/>
</dbReference>
<dbReference type="InterPro" id="IPR035644">
    <property type="entry name" value="MraZ_C"/>
</dbReference>
<dbReference type="Proteomes" id="UP001194714">
    <property type="component" value="Unassembled WGS sequence"/>
</dbReference>
<keyword evidence="5 7" id="KW-0238">DNA-binding</keyword>
<name>A0ABS0B085_9BACT</name>
<proteinExistence type="inferred from homology"/>
<gene>
    <name evidence="7" type="primary">mraZ</name>
    <name evidence="9" type="ORF">NEPTK9_001313</name>
</gene>
<evidence type="ECO:0000256" key="4">
    <source>
        <dbReference type="ARBA" id="ARBA00023015"/>
    </source>
</evidence>
<dbReference type="InterPro" id="IPR037914">
    <property type="entry name" value="SpoVT-AbrB_sf"/>
</dbReference>
<dbReference type="InterPro" id="IPR003444">
    <property type="entry name" value="MraZ"/>
</dbReference>
<keyword evidence="2 7" id="KW-0963">Cytoplasm</keyword>
<dbReference type="Pfam" id="PF02381">
    <property type="entry name" value="MraZ"/>
    <property type="match status" value="1"/>
</dbReference>
<keyword evidence="3" id="KW-0677">Repeat</keyword>
<dbReference type="PANTHER" id="PTHR34701">
    <property type="entry name" value="TRANSCRIPTIONAL REGULATOR MRAZ"/>
    <property type="match status" value="1"/>
</dbReference>
<reference evidence="9 10" key="1">
    <citation type="submission" date="2020-01" db="EMBL/GenBank/DDBJ databases">
        <title>Draft genome sequence of Cand. Neptunochlamydia vexilliferae K9.</title>
        <authorList>
            <person name="Schulz F."/>
            <person name="Koestlbacher S."/>
            <person name="Wascher F."/>
            <person name="Pizzetti I."/>
            <person name="Horn M."/>
        </authorList>
    </citation>
    <scope>NUCLEOTIDE SEQUENCE [LARGE SCALE GENOMIC DNA]</scope>
    <source>
        <strain evidence="9 10">K9</strain>
    </source>
</reference>
<dbReference type="RefSeq" id="WP_194848103.1">
    <property type="nucleotide sequence ID" value="NZ_JAAEJV010000041.1"/>
</dbReference>
<evidence type="ECO:0000259" key="8">
    <source>
        <dbReference type="PROSITE" id="PS51740"/>
    </source>
</evidence>
<evidence type="ECO:0000256" key="5">
    <source>
        <dbReference type="ARBA" id="ARBA00023125"/>
    </source>
</evidence>
<dbReference type="SUPFAM" id="SSF89447">
    <property type="entry name" value="AbrB/MazE/MraZ-like"/>
    <property type="match status" value="1"/>
</dbReference>
<organism evidence="9 10">
    <name type="scientific">Candidatus Neptunichlamydia vexilliferae</name>
    <dbReference type="NCBI Taxonomy" id="1651774"/>
    <lineage>
        <taxon>Bacteria</taxon>
        <taxon>Pseudomonadati</taxon>
        <taxon>Chlamydiota</taxon>
        <taxon>Chlamydiia</taxon>
        <taxon>Parachlamydiales</taxon>
        <taxon>Simkaniaceae</taxon>
        <taxon>Candidatus Neptunichlamydia</taxon>
    </lineage>
</organism>
<dbReference type="CDD" id="cd16320">
    <property type="entry name" value="MraZ_N"/>
    <property type="match status" value="1"/>
</dbReference>
<accession>A0ABS0B085</accession>
<dbReference type="InterPro" id="IPR035642">
    <property type="entry name" value="MraZ_N"/>
</dbReference>
<protein>
    <recommendedName>
        <fullName evidence="1 7">Transcriptional regulator MraZ</fullName>
    </recommendedName>
</protein>
<sequence length="184" mass="20716">MEISGKTETAVYMSHFFFNGSTHSKLDDKNRFVLPQQMRYGLVENGNLEFTIALGLGGALAIYRRSDIDKIIKKFQAKQHVAKYQKFFTLFFSTLHHATCDKLGRVVLPPVLKKAAGIDSEIVIAGVLNKIEIWPKEKYERELESFLGGEDGDLAQMTEEAFALLDEGGDEELLTSLIPEKEEV</sequence>
<evidence type="ECO:0000313" key="10">
    <source>
        <dbReference type="Proteomes" id="UP001194714"/>
    </source>
</evidence>
<evidence type="ECO:0000256" key="1">
    <source>
        <dbReference type="ARBA" id="ARBA00013860"/>
    </source>
</evidence>
<keyword evidence="6 7" id="KW-0804">Transcription</keyword>
<dbReference type="Gene3D" id="3.40.1550.20">
    <property type="entry name" value="Transcriptional regulator MraZ domain"/>
    <property type="match status" value="1"/>
</dbReference>
<dbReference type="CDD" id="cd16321">
    <property type="entry name" value="MraZ_C"/>
    <property type="match status" value="1"/>
</dbReference>
<keyword evidence="4 7" id="KW-0805">Transcription regulation</keyword>
<comment type="subcellular location">
    <subcellularLocation>
        <location evidence="7">Cytoplasm</location>
        <location evidence="7">Nucleoid</location>
    </subcellularLocation>
</comment>
<comment type="subunit">
    <text evidence="7">Forms oligomers.</text>
</comment>
<comment type="caution">
    <text evidence="9">The sequence shown here is derived from an EMBL/GenBank/DDBJ whole genome shotgun (WGS) entry which is preliminary data.</text>
</comment>
<evidence type="ECO:0000256" key="3">
    <source>
        <dbReference type="ARBA" id="ARBA00022737"/>
    </source>
</evidence>
<evidence type="ECO:0000256" key="2">
    <source>
        <dbReference type="ARBA" id="ARBA00022490"/>
    </source>
</evidence>
<dbReference type="HAMAP" id="MF_01008">
    <property type="entry name" value="MraZ"/>
    <property type="match status" value="1"/>
</dbReference>
<evidence type="ECO:0000313" key="9">
    <source>
        <dbReference type="EMBL" id="MBF5059795.1"/>
    </source>
</evidence>
<dbReference type="InterPro" id="IPR007159">
    <property type="entry name" value="SpoVT-AbrB_dom"/>
</dbReference>
<dbReference type="PANTHER" id="PTHR34701:SF1">
    <property type="entry name" value="TRANSCRIPTIONAL REGULATOR MRAZ"/>
    <property type="match status" value="1"/>
</dbReference>
<evidence type="ECO:0000256" key="6">
    <source>
        <dbReference type="ARBA" id="ARBA00023163"/>
    </source>
</evidence>
<feature type="domain" description="SpoVT-AbrB" evidence="8">
    <location>
        <begin position="95"/>
        <end position="138"/>
    </location>
</feature>
<keyword evidence="10" id="KW-1185">Reference proteome</keyword>